<dbReference type="KEGG" id="bmeg:BG04_4374"/>
<evidence type="ECO:0000313" key="2">
    <source>
        <dbReference type="Proteomes" id="UP000031829"/>
    </source>
</evidence>
<organism evidence="1 2">
    <name type="scientific">Priestia megaterium (strain ATCC 14581 / DSM 32 / CCUG 1817 / JCM 2506 / NBRC 15308 / NCIMB 9376 / NCTC 10342 / NRRL B-14308 / VKM B-512 / Ford 19)</name>
    <name type="common">Bacillus megaterium</name>
    <dbReference type="NCBI Taxonomy" id="1348623"/>
    <lineage>
        <taxon>Bacteria</taxon>
        <taxon>Bacillati</taxon>
        <taxon>Bacillota</taxon>
        <taxon>Bacilli</taxon>
        <taxon>Bacillales</taxon>
        <taxon>Bacillaceae</taxon>
        <taxon>Priestia</taxon>
    </lineage>
</organism>
<dbReference type="RefSeq" id="WP_034652641.1">
    <property type="nucleotide sequence ID" value="NZ_BCVB01000005.1"/>
</dbReference>
<dbReference type="EMBL" id="CP009920">
    <property type="protein sequence ID" value="AJI24242.1"/>
    <property type="molecule type" value="Genomic_DNA"/>
</dbReference>
<gene>
    <name evidence="1" type="ORF">BG04_4374</name>
</gene>
<reference evidence="1 2" key="1">
    <citation type="journal article" date="2015" name="Genome Announc.">
        <title>Complete genome sequences for 35 biothreat assay-relevant bacillus species.</title>
        <authorList>
            <person name="Johnson S.L."/>
            <person name="Daligault H.E."/>
            <person name="Davenport K.W."/>
            <person name="Jaissle J."/>
            <person name="Frey K.G."/>
            <person name="Ladner J.T."/>
            <person name="Broomall S.M."/>
            <person name="Bishop-Lilly K.A."/>
            <person name="Bruce D.C."/>
            <person name="Gibbons H.S."/>
            <person name="Coyne S.R."/>
            <person name="Lo C.C."/>
            <person name="Meincke L."/>
            <person name="Munk A.C."/>
            <person name="Koroleva G.I."/>
            <person name="Rosenzweig C.N."/>
            <person name="Palacios G.F."/>
            <person name="Redden C.L."/>
            <person name="Minogue T.D."/>
            <person name="Chain P.S."/>
        </authorList>
    </citation>
    <scope>NUCLEOTIDE SEQUENCE [LARGE SCALE GENOMIC DNA]</scope>
    <source>
        <strain evidence="2">ATCC 14581 / DSM 32 / JCM 2506 / NBRC 15308 / NCIMB 9376 / NCTC 10342 / NRRL B-14308 / VKM B-512</strain>
    </source>
</reference>
<name>A0A0B6ASV5_PRIM2</name>
<evidence type="ECO:0000313" key="1">
    <source>
        <dbReference type="EMBL" id="AJI24242.1"/>
    </source>
</evidence>
<sequence length="178" mass="20084">MEKRHKSKKKRMIISISLSVFLVGGGAIGWILYQNGKIPFLSQQSIKASAIKVDQQKVDKLESSDQQAKDFIAEHHDVLNDLTGWSAIEHPDWPAVQEEATAINNTIGTIEVKDSVLKKDFQHMEKLAGQLEQTEDQALLKELHRYFHDLDVVINEDDGSNTYFDVTSYGKSVVKTSK</sequence>
<accession>A0A0B6ASV5</accession>
<protein>
    <submittedName>
        <fullName evidence="1">Uncharacterized protein</fullName>
    </submittedName>
</protein>
<dbReference type="AlphaFoldDB" id="A0A0B6ASV5"/>
<proteinExistence type="predicted"/>
<dbReference type="HOGENOM" id="CLU_129143_0_0_9"/>
<dbReference type="Proteomes" id="UP000031829">
    <property type="component" value="Chromosome"/>
</dbReference>
<dbReference type="GeneID" id="93642381"/>